<comment type="caution">
    <text evidence="1">The sequence shown here is derived from an EMBL/GenBank/DDBJ whole genome shotgun (WGS) entry which is preliminary data.</text>
</comment>
<keyword evidence="2" id="KW-1185">Reference proteome</keyword>
<dbReference type="AlphaFoldDB" id="A0A1S2VCA1"/>
<accession>A0A1S2VCA1</accession>
<name>A0A1S2VCA1_9BACT</name>
<protein>
    <submittedName>
        <fullName evidence="1">Uncharacterized protein</fullName>
    </submittedName>
</protein>
<proteinExistence type="predicted"/>
<dbReference type="EMBL" id="MORL01000024">
    <property type="protein sequence ID" value="OIN56344.1"/>
    <property type="molecule type" value="Genomic_DNA"/>
</dbReference>
<dbReference type="InterPro" id="IPR046037">
    <property type="entry name" value="DUF5995"/>
</dbReference>
<dbReference type="Proteomes" id="UP000181790">
    <property type="component" value="Unassembled WGS sequence"/>
</dbReference>
<dbReference type="Pfam" id="PF19458">
    <property type="entry name" value="DUF5995"/>
    <property type="match status" value="1"/>
</dbReference>
<dbReference type="RefSeq" id="WP_071506016.1">
    <property type="nucleotide sequence ID" value="NZ_MORL01000024.1"/>
</dbReference>
<evidence type="ECO:0000313" key="1">
    <source>
        <dbReference type="EMBL" id="OIN56344.1"/>
    </source>
</evidence>
<reference evidence="1 2" key="1">
    <citation type="submission" date="2016-10" db="EMBL/GenBank/DDBJ databases">
        <title>Arsenicibacter rosenii gen. nov., sp. nov., an efficient arsenic-methylating bacterium isolated from an arsenic-contaminated paddy soil.</title>
        <authorList>
            <person name="Huang K."/>
        </authorList>
    </citation>
    <scope>NUCLEOTIDE SEQUENCE [LARGE SCALE GENOMIC DNA]</scope>
    <source>
        <strain evidence="1 2">SM-1</strain>
    </source>
</reference>
<organism evidence="1 2">
    <name type="scientific">Arsenicibacter rosenii</name>
    <dbReference type="NCBI Taxonomy" id="1750698"/>
    <lineage>
        <taxon>Bacteria</taxon>
        <taxon>Pseudomonadati</taxon>
        <taxon>Bacteroidota</taxon>
        <taxon>Cytophagia</taxon>
        <taxon>Cytophagales</taxon>
        <taxon>Spirosomataceae</taxon>
        <taxon>Arsenicibacter</taxon>
    </lineage>
</organism>
<dbReference type="OrthoDB" id="583431at2"/>
<gene>
    <name evidence="1" type="ORF">BLX24_25280</name>
</gene>
<evidence type="ECO:0000313" key="2">
    <source>
        <dbReference type="Proteomes" id="UP000181790"/>
    </source>
</evidence>
<sequence>MTLPATIDEVLNSLDQIILQAKHDRSPVGYFASLYRRMTAAVLEGIRANKFQNADRMARLDVLFAGRYLTAYDQFRQQQPMTQAWRVSFEACRRNEITVIQHLLLGINAHINLDLGIAAALTSPGEAIHDLEKDFNMINGVIASLTRTVQDELTQIWFPMRLLDRITGNADDDLINFSIGVARAEAWRVATDLAFMTEARQKPYILSLDNRIAMLARKIENPSFLQGATLKLIRLAELNNPVRIIDILAT</sequence>